<dbReference type="GO" id="GO:0016887">
    <property type="term" value="F:ATP hydrolysis activity"/>
    <property type="evidence" value="ECO:0007669"/>
    <property type="project" value="InterPro"/>
</dbReference>
<dbReference type="GO" id="GO:0140359">
    <property type="term" value="F:ABC-type transporter activity"/>
    <property type="evidence" value="ECO:0007669"/>
    <property type="project" value="InterPro"/>
</dbReference>
<feature type="transmembrane region" description="Helical" evidence="8">
    <location>
        <begin position="467"/>
        <end position="487"/>
    </location>
</feature>
<dbReference type="SMART" id="SM00382">
    <property type="entry name" value="AAA"/>
    <property type="match status" value="1"/>
</dbReference>
<dbReference type="PANTHER" id="PTHR48041:SF139">
    <property type="entry name" value="PROTEIN SCARLET"/>
    <property type="match status" value="1"/>
</dbReference>
<keyword evidence="3 8" id="KW-0812">Transmembrane</keyword>
<feature type="transmembrane region" description="Helical" evidence="8">
    <location>
        <begin position="438"/>
        <end position="461"/>
    </location>
</feature>
<protein>
    <recommendedName>
        <fullName evidence="9">ABC transporter domain-containing protein</fullName>
    </recommendedName>
</protein>
<evidence type="ECO:0000256" key="6">
    <source>
        <dbReference type="ARBA" id="ARBA00022989"/>
    </source>
</evidence>
<keyword evidence="6 8" id="KW-1133">Transmembrane helix</keyword>
<evidence type="ECO:0000256" key="8">
    <source>
        <dbReference type="SAM" id="Phobius"/>
    </source>
</evidence>
<evidence type="ECO:0000259" key="9">
    <source>
        <dbReference type="PROSITE" id="PS50893"/>
    </source>
</evidence>
<evidence type="ECO:0000313" key="10">
    <source>
        <dbReference type="EMBL" id="CAD9694839.1"/>
    </source>
</evidence>
<dbReference type="Pfam" id="PF19055">
    <property type="entry name" value="ABC2_membrane_7"/>
    <property type="match status" value="1"/>
</dbReference>
<feature type="transmembrane region" description="Helical" evidence="8">
    <location>
        <begin position="359"/>
        <end position="380"/>
    </location>
</feature>
<keyword evidence="2" id="KW-0813">Transport</keyword>
<dbReference type="AlphaFoldDB" id="A0A7S2SAY3"/>
<dbReference type="InterPro" id="IPR017871">
    <property type="entry name" value="ABC_transporter-like_CS"/>
</dbReference>
<dbReference type="SUPFAM" id="SSF52540">
    <property type="entry name" value="P-loop containing nucleoside triphosphate hydrolases"/>
    <property type="match status" value="1"/>
</dbReference>
<sequence length="605" mass="67688">MATLDFKDIHYKVKLPKKKGDLHILKGVSGQIQTGRLFALLGSSGSGKTTLVDILSRRKQTGSWSGTVLLDGKPVPEKDKSWKKICGYVMQSDKLLSTATVFETLMFSIQLRSPLEGNRDNYVKKVHEVLEEVGLSHRVDARIGSESKRSLSGGELRRVSIAQELVADVKILFLDEPTSGLDSATAKSVMEVLAQVAHKNGKMIAATIHQPSSSIAELFDDMMLLDHGRACYFGPWKNTVSHFAAIGYPCPQYTNPTDFIMDLCTDEEVAKNLVSTAYDSCTFKTEMAHDENILVSDWSTPFWFQVRLCWVRSVRQFVRNELMLISELIQYIFCGLFIGLMYARFPSSLDDGVFDRQSAIFFVLTTLAFIPSFTVVTVFGEESPLMKREVNSGMYKTASTFIAKLLTTWPFEIFLSLIFSVSCYFICGFKMDAGSFFVFYLITSIFLLISETIGYMCAVVTPEPTIGVLLLSLVMIVCLALGGFLVSHSKVYYEWFENINFFVFALTAMTLNEFEGLTLYDTNGRPYDALQALRDQGRVRNNLSMWENILVLVVMLVILRAATLLLLMRKIGKSTFKRSEDPIKIAKVDVPTTPAAETTTPAAVV</sequence>
<dbReference type="Pfam" id="PF01061">
    <property type="entry name" value="ABC2_membrane"/>
    <property type="match status" value="1"/>
</dbReference>
<comment type="subcellular location">
    <subcellularLocation>
        <location evidence="1">Membrane</location>
        <topology evidence="1">Multi-pass membrane protein</topology>
    </subcellularLocation>
</comment>
<dbReference type="Gene3D" id="3.40.50.300">
    <property type="entry name" value="P-loop containing nucleotide triphosphate hydrolases"/>
    <property type="match status" value="1"/>
</dbReference>
<dbReference type="InterPro" id="IPR027417">
    <property type="entry name" value="P-loop_NTPase"/>
</dbReference>
<evidence type="ECO:0000256" key="2">
    <source>
        <dbReference type="ARBA" id="ARBA00022448"/>
    </source>
</evidence>
<evidence type="ECO:0000256" key="5">
    <source>
        <dbReference type="ARBA" id="ARBA00022840"/>
    </source>
</evidence>
<proteinExistence type="predicted"/>
<dbReference type="EMBL" id="HBHK01019410">
    <property type="protein sequence ID" value="CAD9694839.1"/>
    <property type="molecule type" value="Transcribed_RNA"/>
</dbReference>
<dbReference type="PROSITE" id="PS50893">
    <property type="entry name" value="ABC_TRANSPORTER_2"/>
    <property type="match status" value="1"/>
</dbReference>
<keyword evidence="7 8" id="KW-0472">Membrane</keyword>
<evidence type="ECO:0000256" key="1">
    <source>
        <dbReference type="ARBA" id="ARBA00004141"/>
    </source>
</evidence>
<dbReference type="InterPro" id="IPR003439">
    <property type="entry name" value="ABC_transporter-like_ATP-bd"/>
</dbReference>
<accession>A0A7S2SAY3</accession>
<dbReference type="Pfam" id="PF00005">
    <property type="entry name" value="ABC_tran"/>
    <property type="match status" value="1"/>
</dbReference>
<keyword evidence="4" id="KW-0547">Nucleotide-binding</keyword>
<name>A0A7S2SAY3_9STRA</name>
<feature type="domain" description="ABC transporter" evidence="9">
    <location>
        <begin position="4"/>
        <end position="252"/>
    </location>
</feature>
<feature type="transmembrane region" description="Helical" evidence="8">
    <location>
        <begin position="499"/>
        <end position="520"/>
    </location>
</feature>
<dbReference type="InterPro" id="IPR013525">
    <property type="entry name" value="ABC2_TM"/>
</dbReference>
<gene>
    <name evidence="10" type="ORF">QSP1433_LOCUS12271</name>
</gene>
<evidence type="ECO:0000256" key="4">
    <source>
        <dbReference type="ARBA" id="ARBA00022741"/>
    </source>
</evidence>
<evidence type="ECO:0000256" key="3">
    <source>
        <dbReference type="ARBA" id="ARBA00022692"/>
    </source>
</evidence>
<reference evidence="10" key="1">
    <citation type="submission" date="2021-01" db="EMBL/GenBank/DDBJ databases">
        <authorList>
            <person name="Corre E."/>
            <person name="Pelletier E."/>
            <person name="Niang G."/>
            <person name="Scheremetjew M."/>
            <person name="Finn R."/>
            <person name="Kale V."/>
            <person name="Holt S."/>
            <person name="Cochrane G."/>
            <person name="Meng A."/>
            <person name="Brown T."/>
            <person name="Cohen L."/>
        </authorList>
    </citation>
    <scope>NUCLEOTIDE SEQUENCE</scope>
    <source>
        <strain evidence="10">NY070348D</strain>
    </source>
</reference>
<dbReference type="InterPro" id="IPR003593">
    <property type="entry name" value="AAA+_ATPase"/>
</dbReference>
<dbReference type="GO" id="GO:0016020">
    <property type="term" value="C:membrane"/>
    <property type="evidence" value="ECO:0007669"/>
    <property type="project" value="UniProtKB-SubCell"/>
</dbReference>
<feature type="transmembrane region" description="Helical" evidence="8">
    <location>
        <begin position="549"/>
        <end position="568"/>
    </location>
</feature>
<dbReference type="PANTHER" id="PTHR48041">
    <property type="entry name" value="ABC TRANSPORTER G FAMILY MEMBER 28"/>
    <property type="match status" value="1"/>
</dbReference>
<keyword evidence="5" id="KW-0067">ATP-binding</keyword>
<dbReference type="InterPro" id="IPR050352">
    <property type="entry name" value="ABCG_transporters"/>
</dbReference>
<feature type="transmembrane region" description="Helical" evidence="8">
    <location>
        <begin position="400"/>
        <end position="426"/>
    </location>
</feature>
<dbReference type="InterPro" id="IPR043926">
    <property type="entry name" value="ABCG_dom"/>
</dbReference>
<feature type="transmembrane region" description="Helical" evidence="8">
    <location>
        <begin position="328"/>
        <end position="347"/>
    </location>
</feature>
<dbReference type="GO" id="GO:0005524">
    <property type="term" value="F:ATP binding"/>
    <property type="evidence" value="ECO:0007669"/>
    <property type="project" value="UniProtKB-KW"/>
</dbReference>
<organism evidence="10">
    <name type="scientific">Mucochytrium quahogii</name>
    <dbReference type="NCBI Taxonomy" id="96639"/>
    <lineage>
        <taxon>Eukaryota</taxon>
        <taxon>Sar</taxon>
        <taxon>Stramenopiles</taxon>
        <taxon>Bigyra</taxon>
        <taxon>Labyrinthulomycetes</taxon>
        <taxon>Thraustochytrida</taxon>
        <taxon>Thraustochytriidae</taxon>
        <taxon>Mucochytrium</taxon>
    </lineage>
</organism>
<evidence type="ECO:0000256" key="7">
    <source>
        <dbReference type="ARBA" id="ARBA00023136"/>
    </source>
</evidence>
<dbReference type="PROSITE" id="PS00211">
    <property type="entry name" value="ABC_TRANSPORTER_1"/>
    <property type="match status" value="1"/>
</dbReference>